<reference evidence="1" key="1">
    <citation type="submission" date="2021-03" db="EMBL/GenBank/DDBJ databases">
        <authorList>
            <person name="Tagirdzhanova G."/>
        </authorList>
    </citation>
    <scope>NUCLEOTIDE SEQUENCE</scope>
</reference>
<protein>
    <submittedName>
        <fullName evidence="1">Uncharacterized protein</fullName>
    </submittedName>
</protein>
<accession>A0A8H3F6T8</accession>
<dbReference type="EMBL" id="CAJPDT010000023">
    <property type="protein sequence ID" value="CAF9919662.1"/>
    <property type="molecule type" value="Genomic_DNA"/>
</dbReference>
<dbReference type="AlphaFoldDB" id="A0A8H3F6T8"/>
<name>A0A8H3F6T8_9LECA</name>
<organism evidence="1 2">
    <name type="scientific">Imshaugia aleurites</name>
    <dbReference type="NCBI Taxonomy" id="172621"/>
    <lineage>
        <taxon>Eukaryota</taxon>
        <taxon>Fungi</taxon>
        <taxon>Dikarya</taxon>
        <taxon>Ascomycota</taxon>
        <taxon>Pezizomycotina</taxon>
        <taxon>Lecanoromycetes</taxon>
        <taxon>OSLEUM clade</taxon>
        <taxon>Lecanoromycetidae</taxon>
        <taxon>Lecanorales</taxon>
        <taxon>Lecanorineae</taxon>
        <taxon>Parmeliaceae</taxon>
        <taxon>Imshaugia</taxon>
    </lineage>
</organism>
<evidence type="ECO:0000313" key="1">
    <source>
        <dbReference type="EMBL" id="CAF9919662.1"/>
    </source>
</evidence>
<sequence length="101" mass="11233">MLFKRQSTDVENHTAHILCVADYKGWHDVRILSARKDDDNLTERLLKFKKKGPEFGESSAVPAAAPGTAALAPLTVPALSDSALIIFFFNLFDNILRFTNI</sequence>
<keyword evidence="2" id="KW-1185">Reference proteome</keyword>
<evidence type="ECO:0000313" key="2">
    <source>
        <dbReference type="Proteomes" id="UP000664534"/>
    </source>
</evidence>
<gene>
    <name evidence="1" type="ORF">IMSHALPRED_004690</name>
</gene>
<proteinExistence type="predicted"/>
<dbReference type="Proteomes" id="UP000664534">
    <property type="component" value="Unassembled WGS sequence"/>
</dbReference>
<comment type="caution">
    <text evidence="1">The sequence shown here is derived from an EMBL/GenBank/DDBJ whole genome shotgun (WGS) entry which is preliminary data.</text>
</comment>